<dbReference type="InterPro" id="IPR052500">
    <property type="entry name" value="Chloro/Mito_RNA_Process"/>
</dbReference>
<dbReference type="PANTHER" id="PTHR47539">
    <property type="entry name" value="PENTATRICOPEPTIDE REPEAT-CONTAINING PROTEIN OTP51, CHLOROPLASTIC"/>
    <property type="match status" value="1"/>
</dbReference>
<dbReference type="EMBL" id="JAGFBR010000013">
    <property type="protein sequence ID" value="KAH0456646.1"/>
    <property type="molecule type" value="Genomic_DNA"/>
</dbReference>
<dbReference type="Pfam" id="PF01535">
    <property type="entry name" value="PPR"/>
    <property type="match status" value="2"/>
</dbReference>
<name>A0AAV7GJF2_DENCH</name>
<dbReference type="AlphaFoldDB" id="A0AAV7GJF2"/>
<dbReference type="InterPro" id="IPR033443">
    <property type="entry name" value="PROP1-like_PPR_dom"/>
</dbReference>
<dbReference type="GO" id="GO:0045292">
    <property type="term" value="P:mRNA cis splicing, via spliceosome"/>
    <property type="evidence" value="ECO:0007669"/>
    <property type="project" value="TreeGrafter"/>
</dbReference>
<reference evidence="6 7" key="1">
    <citation type="journal article" date="2021" name="Hortic Res">
        <title>Chromosome-scale assembly of the Dendrobium chrysotoxum genome enhances the understanding of orchid evolution.</title>
        <authorList>
            <person name="Zhang Y."/>
            <person name="Zhang G.Q."/>
            <person name="Zhang D."/>
            <person name="Liu X.D."/>
            <person name="Xu X.Y."/>
            <person name="Sun W.H."/>
            <person name="Yu X."/>
            <person name="Zhu X."/>
            <person name="Wang Z.W."/>
            <person name="Zhao X."/>
            <person name="Zhong W.Y."/>
            <person name="Chen H."/>
            <person name="Yin W.L."/>
            <person name="Huang T."/>
            <person name="Niu S.C."/>
            <person name="Liu Z.J."/>
        </authorList>
    </citation>
    <scope>NUCLEOTIDE SEQUENCE [LARGE SCALE GENOMIC DNA]</scope>
    <source>
        <strain evidence="6">Lindl</strain>
    </source>
</reference>
<accession>A0AAV7GJF2</accession>
<dbReference type="NCBIfam" id="TIGR00756">
    <property type="entry name" value="PPR"/>
    <property type="match status" value="2"/>
</dbReference>
<dbReference type="PROSITE" id="PS51375">
    <property type="entry name" value="PPR"/>
    <property type="match status" value="1"/>
</dbReference>
<evidence type="ECO:0000256" key="1">
    <source>
        <dbReference type="ARBA" id="ARBA00022737"/>
    </source>
</evidence>
<keyword evidence="1" id="KW-0677">Repeat</keyword>
<dbReference type="GO" id="GO:0000373">
    <property type="term" value="P:Group II intron splicing"/>
    <property type="evidence" value="ECO:0007669"/>
    <property type="project" value="TreeGrafter"/>
</dbReference>
<dbReference type="Pfam" id="PF17177">
    <property type="entry name" value="PPR_long"/>
    <property type="match status" value="1"/>
</dbReference>
<protein>
    <recommendedName>
        <fullName evidence="8">Pentatricopeptide repeat-containing protein</fullName>
    </recommendedName>
</protein>
<keyword evidence="7" id="KW-1185">Reference proteome</keyword>
<dbReference type="InterPro" id="IPR027434">
    <property type="entry name" value="Homing_endonucl"/>
</dbReference>
<organism evidence="6 7">
    <name type="scientific">Dendrobium chrysotoxum</name>
    <name type="common">Orchid</name>
    <dbReference type="NCBI Taxonomy" id="161865"/>
    <lineage>
        <taxon>Eukaryota</taxon>
        <taxon>Viridiplantae</taxon>
        <taxon>Streptophyta</taxon>
        <taxon>Embryophyta</taxon>
        <taxon>Tracheophyta</taxon>
        <taxon>Spermatophyta</taxon>
        <taxon>Magnoliopsida</taxon>
        <taxon>Liliopsida</taxon>
        <taxon>Asparagales</taxon>
        <taxon>Orchidaceae</taxon>
        <taxon>Epidendroideae</taxon>
        <taxon>Malaxideae</taxon>
        <taxon>Dendrobiinae</taxon>
        <taxon>Dendrobium</taxon>
    </lineage>
</organism>
<comment type="caution">
    <text evidence="6">The sequence shown here is derived from an EMBL/GenBank/DDBJ whole genome shotgun (WGS) entry which is preliminary data.</text>
</comment>
<feature type="region of interest" description="Disordered" evidence="3">
    <location>
        <begin position="804"/>
        <end position="824"/>
    </location>
</feature>
<sequence length="824" mass="94971">MLLPFGLEPLPALSPSLSPRPHRPITPFSSTKTSLRWALPSLHLRTPTLLPHVASSATVEPLQHPEKLQNGEIDMGLEEGDDEETEMDHFKAESLLDIYADKDARHLPSPEVEVMQLEDLPDQWKRSRIAWLCKELPAHKQGTLVRILNAQRKWIRQGDATYVTVHCMRIRENEAAYRVSTLLDVWSRCAFLGLLACKLPDRCLIVYSWMSQQHWFHFDFALATKLADYLGKDRKFTKCREIFDAMIKQGRVPAESTFHILTVAYLSAPIEGCIEEACSIYNKMIQLGGYRPRLSLHNSLFRALLGQPRRVSKHHLKQAEFIYHNLITCDLEVHKDIYAGLIWLHSYQESIDRERIDALRGEMKSAGIEEGKDLLISILRACSKLGDVEEAEKIWLKLLASEYALPSQSFVYRMELYSKADDPMKSLEIFKDMKNGATPVTVSAYHKIIQVMTKANELDIAETLVDEFAESGLKPLNPAFHDLMSLYLKRGMHDKLEMSFSKCLTRCHPNRSIYGIYLESLVMVNDLEKAEQIFNEMQTNGTIGAFAHSCNVILRGYLAADDYEKGVKVYDIMRLKKYDVEPDSIEKMERFLDHNKKIFRKSISLKLDEEQREILIGLLLGGAEIVLDEHKKKHAILFEFNARSDIHSALRMHIHERFYEWLTPSRSTDGDHEIPYQFSTIAHPHFSFFANQFWSKDRPMIPKLIHRWLSVRVLAYWYMYGGFKTSSEDILLKLRGAKREDIDKILKKLQGKDIATKVKKKGRFFWIGFQGTDAVRFWNLIEPFLLQNVKDLLMPNNDAIGSDDGDVLNKRSDSDVHKSGEDLT</sequence>
<evidence type="ECO:0000313" key="6">
    <source>
        <dbReference type="EMBL" id="KAH0456646.1"/>
    </source>
</evidence>
<dbReference type="Gene3D" id="1.25.40.10">
    <property type="entry name" value="Tetratricopeptide repeat domain"/>
    <property type="match status" value="2"/>
</dbReference>
<dbReference type="InterPro" id="IPR004860">
    <property type="entry name" value="LAGLIDADG_dom"/>
</dbReference>
<dbReference type="Proteomes" id="UP000775213">
    <property type="component" value="Unassembled WGS sequence"/>
</dbReference>
<evidence type="ECO:0000313" key="7">
    <source>
        <dbReference type="Proteomes" id="UP000775213"/>
    </source>
</evidence>
<dbReference type="Pfam" id="PF03161">
    <property type="entry name" value="LAGLIDADG_2"/>
    <property type="match status" value="1"/>
</dbReference>
<evidence type="ECO:0000256" key="2">
    <source>
        <dbReference type="PROSITE-ProRule" id="PRU00708"/>
    </source>
</evidence>
<dbReference type="SUPFAM" id="SSF81901">
    <property type="entry name" value="HCP-like"/>
    <property type="match status" value="1"/>
</dbReference>
<dbReference type="SUPFAM" id="SSF55608">
    <property type="entry name" value="Homing endonucleases"/>
    <property type="match status" value="1"/>
</dbReference>
<feature type="domain" description="PROP1-like PPR" evidence="5">
    <location>
        <begin position="378"/>
        <end position="495"/>
    </location>
</feature>
<dbReference type="InterPro" id="IPR002885">
    <property type="entry name" value="PPR_rpt"/>
</dbReference>
<feature type="domain" description="Homing endonuclease LAGLIDADG" evidence="4">
    <location>
        <begin position="612"/>
        <end position="776"/>
    </location>
</feature>
<proteinExistence type="predicted"/>
<dbReference type="Gene3D" id="3.10.28.10">
    <property type="entry name" value="Homing endonucleases"/>
    <property type="match status" value="2"/>
</dbReference>
<feature type="repeat" description="PPR" evidence="2">
    <location>
        <begin position="441"/>
        <end position="475"/>
    </location>
</feature>
<dbReference type="InterPro" id="IPR011990">
    <property type="entry name" value="TPR-like_helical_dom_sf"/>
</dbReference>
<gene>
    <name evidence="6" type="ORF">IEQ34_014553</name>
</gene>
<dbReference type="GO" id="GO:0048564">
    <property type="term" value="P:photosystem I assembly"/>
    <property type="evidence" value="ECO:0007669"/>
    <property type="project" value="TreeGrafter"/>
</dbReference>
<evidence type="ECO:0008006" key="8">
    <source>
        <dbReference type="Google" id="ProtNLM"/>
    </source>
</evidence>
<dbReference type="GO" id="GO:0004519">
    <property type="term" value="F:endonuclease activity"/>
    <property type="evidence" value="ECO:0007669"/>
    <property type="project" value="InterPro"/>
</dbReference>
<evidence type="ECO:0000256" key="3">
    <source>
        <dbReference type="SAM" id="MobiDB-lite"/>
    </source>
</evidence>
<feature type="compositionally biased region" description="Basic and acidic residues" evidence="3">
    <location>
        <begin position="807"/>
        <end position="824"/>
    </location>
</feature>
<evidence type="ECO:0000259" key="5">
    <source>
        <dbReference type="Pfam" id="PF17177"/>
    </source>
</evidence>
<dbReference type="PANTHER" id="PTHR47539:SF1">
    <property type="entry name" value="PENTATRICOPEPTIDE REPEAT-CONTAINING PROTEIN OTP51, CHLOROPLASTIC"/>
    <property type="match status" value="1"/>
</dbReference>
<evidence type="ECO:0000259" key="4">
    <source>
        <dbReference type="Pfam" id="PF03161"/>
    </source>
</evidence>